<evidence type="ECO:0000256" key="1">
    <source>
        <dbReference type="SAM" id="MobiDB-lite"/>
    </source>
</evidence>
<name>A0AAU6WNE7_9FLAO</name>
<feature type="signal peptide" evidence="3">
    <location>
        <begin position="1"/>
        <end position="18"/>
    </location>
</feature>
<protein>
    <recommendedName>
        <fullName evidence="6">Signal peptidase</fullName>
    </recommendedName>
</protein>
<gene>
    <name evidence="4" type="ORF">AAFP95_21145</name>
</gene>
<accession>A0AAU6WNE7</accession>
<evidence type="ECO:0000313" key="5">
    <source>
        <dbReference type="Proteomes" id="UP001463665"/>
    </source>
</evidence>
<keyword evidence="2" id="KW-0812">Transmembrane</keyword>
<dbReference type="AlphaFoldDB" id="A0AAU6WNE7"/>
<sequence length="101" mass="11287">MKKIIIIFALIVSGFLSAQSDNPYVYDQPDETSEMQDKSTPAGPGDPGVAPIDEYLPFLFMVAVVLVFVASNKKRQSKKIKLQRISHSRSICFGNFYNISK</sequence>
<feature type="transmembrane region" description="Helical" evidence="2">
    <location>
        <begin position="55"/>
        <end position="71"/>
    </location>
</feature>
<keyword evidence="3" id="KW-0732">Signal</keyword>
<organism evidence="4 5">
    <name type="scientific">Chryseobacterium endophyticum</name>
    <dbReference type="NCBI Taxonomy" id="1854762"/>
    <lineage>
        <taxon>Bacteria</taxon>
        <taxon>Pseudomonadati</taxon>
        <taxon>Bacteroidota</taxon>
        <taxon>Flavobacteriia</taxon>
        <taxon>Flavobacteriales</taxon>
        <taxon>Weeksellaceae</taxon>
        <taxon>Chryseobacterium group</taxon>
        <taxon>Chryseobacterium</taxon>
    </lineage>
</organism>
<evidence type="ECO:0000256" key="3">
    <source>
        <dbReference type="SAM" id="SignalP"/>
    </source>
</evidence>
<evidence type="ECO:0000256" key="2">
    <source>
        <dbReference type="SAM" id="Phobius"/>
    </source>
</evidence>
<feature type="region of interest" description="Disordered" evidence="1">
    <location>
        <begin position="26"/>
        <end position="48"/>
    </location>
</feature>
<reference evidence="4 5" key="1">
    <citation type="submission" date="2024-04" db="EMBL/GenBank/DDBJ databases">
        <title>Genome sequencing and assembly of rice foliar adapted Chryseobacterium endophyticum OsEnb-ALM-A6.</title>
        <authorList>
            <person name="Kumar S."/>
            <person name="Javed M."/>
            <person name="Chouhan V."/>
            <person name="Charishma K."/>
            <person name="Patel A."/>
            <person name="Kumar M."/>
            <person name="Sahu K.P."/>
            <person name="Kumar A."/>
        </authorList>
    </citation>
    <scope>NUCLEOTIDE SEQUENCE [LARGE SCALE GENOMIC DNA]</scope>
    <source>
        <strain evidence="4 5">OsEnb-ALM-A6</strain>
    </source>
</reference>
<dbReference type="RefSeq" id="WP_345766396.1">
    <property type="nucleotide sequence ID" value="NZ_CP154834.1"/>
</dbReference>
<dbReference type="EMBL" id="CP154834">
    <property type="protein sequence ID" value="XAO74131.1"/>
    <property type="molecule type" value="Genomic_DNA"/>
</dbReference>
<proteinExistence type="predicted"/>
<evidence type="ECO:0000313" key="4">
    <source>
        <dbReference type="EMBL" id="XAO74131.1"/>
    </source>
</evidence>
<keyword evidence="2" id="KW-1133">Transmembrane helix</keyword>
<keyword evidence="5" id="KW-1185">Reference proteome</keyword>
<evidence type="ECO:0008006" key="6">
    <source>
        <dbReference type="Google" id="ProtNLM"/>
    </source>
</evidence>
<dbReference type="Proteomes" id="UP001463665">
    <property type="component" value="Chromosome"/>
</dbReference>
<keyword evidence="2" id="KW-0472">Membrane</keyword>
<feature type="chain" id="PRO_5043918758" description="Signal peptidase" evidence="3">
    <location>
        <begin position="19"/>
        <end position="101"/>
    </location>
</feature>